<sequence>MRWGVVSTVAEPPELLAAHAAHYVTMGASEIRYYLDRSDPRINELLGRVPQVHLIGADEAFYTDIVGVRRKPAALNRKQRFNAEHAVRTMEVDWLLHVDADEFLAAEEFAGLLSALPDDIDSLHIPNGERVWLRDAPVDTIFDGALLWQVPGPPRAARRLLGDELALFTDRGFCGHALGKSVTRTGRGLSLGLHGPRREPPARIAESREAKICHFDGLTRAHWCAKLMRYAAQGMYKDGSRAQSFRARQIAEVTEAGGDGAAALALHDKLRVLGPELADALRQAGCLEPMPCDPARATAALFGGSVDLRPEAFDRSVGLSSPD</sequence>
<gene>
    <name evidence="1" type="ORF">SAMN05421853_101181</name>
</gene>
<proteinExistence type="predicted"/>
<keyword evidence="2" id="KW-1185">Reference proteome</keyword>
<protein>
    <submittedName>
        <fullName evidence="1">Glycosyl transferase family 2</fullName>
    </submittedName>
</protein>
<name>A0A1I5UUV6_9RHOB</name>
<organism evidence="1 2">
    <name type="scientific">Roseivivax halotolerans</name>
    <dbReference type="NCBI Taxonomy" id="93684"/>
    <lineage>
        <taxon>Bacteria</taxon>
        <taxon>Pseudomonadati</taxon>
        <taxon>Pseudomonadota</taxon>
        <taxon>Alphaproteobacteria</taxon>
        <taxon>Rhodobacterales</taxon>
        <taxon>Roseobacteraceae</taxon>
        <taxon>Roseivivax</taxon>
    </lineage>
</organism>
<reference evidence="2" key="1">
    <citation type="submission" date="2016-10" db="EMBL/GenBank/DDBJ databases">
        <authorList>
            <person name="Varghese N."/>
            <person name="Submissions S."/>
        </authorList>
    </citation>
    <scope>NUCLEOTIDE SEQUENCE [LARGE SCALE GENOMIC DNA]</scope>
    <source>
        <strain evidence="2">JCM 10271</strain>
    </source>
</reference>
<evidence type="ECO:0000313" key="2">
    <source>
        <dbReference type="Proteomes" id="UP000243106"/>
    </source>
</evidence>
<dbReference type="STRING" id="93684.SAMN05421853_101181"/>
<dbReference type="RefSeq" id="WP_093008907.1">
    <property type="nucleotide sequence ID" value="NZ_FOXV01000001.1"/>
</dbReference>
<dbReference type="EMBL" id="FOXV01000001">
    <property type="protein sequence ID" value="SFP99051.1"/>
    <property type="molecule type" value="Genomic_DNA"/>
</dbReference>
<dbReference type="AlphaFoldDB" id="A0A1I5UUV6"/>
<evidence type="ECO:0000313" key="1">
    <source>
        <dbReference type="EMBL" id="SFP99051.1"/>
    </source>
</evidence>
<dbReference type="Proteomes" id="UP000243106">
    <property type="component" value="Unassembled WGS sequence"/>
</dbReference>
<dbReference type="Pfam" id="PF13704">
    <property type="entry name" value="Glyco_tranf_2_4"/>
    <property type="match status" value="1"/>
</dbReference>
<keyword evidence="1" id="KW-0808">Transferase</keyword>
<dbReference type="GO" id="GO:0016740">
    <property type="term" value="F:transferase activity"/>
    <property type="evidence" value="ECO:0007669"/>
    <property type="project" value="UniProtKB-KW"/>
</dbReference>
<accession>A0A1I5UUV6</accession>